<keyword evidence="2" id="KW-1185">Reference proteome</keyword>
<evidence type="ECO:0000313" key="2">
    <source>
        <dbReference type="Proteomes" id="UP001215503"/>
    </source>
</evidence>
<protein>
    <submittedName>
        <fullName evidence="1">Uncharacterized protein</fullName>
    </submittedName>
</protein>
<sequence>MKLALPPLTRTHWLLFALFLATAAASGFFAGRFVENARHWSETPQEPIKGWMTLGYLAHAYEVPVADLHQALDLPPEPPDRRPLAEIAEERKLPLDALRLRLEHAIAMARGEVARPPPSNGASEAEP</sequence>
<organism evidence="1 2">
    <name type="scientific">Aquibaculum arenosum</name>
    <dbReference type="NCBI Taxonomy" id="3032591"/>
    <lineage>
        <taxon>Bacteria</taxon>
        <taxon>Pseudomonadati</taxon>
        <taxon>Pseudomonadota</taxon>
        <taxon>Alphaproteobacteria</taxon>
        <taxon>Rhodospirillales</taxon>
        <taxon>Rhodovibrionaceae</taxon>
        <taxon>Aquibaculum</taxon>
    </lineage>
</organism>
<evidence type="ECO:0000313" key="1">
    <source>
        <dbReference type="EMBL" id="MDF2094613.1"/>
    </source>
</evidence>
<accession>A0ABT5YI84</accession>
<dbReference type="RefSeq" id="WP_275819242.1">
    <property type="nucleotide sequence ID" value="NZ_JARHUD010000001.1"/>
</dbReference>
<reference evidence="1 2" key="1">
    <citation type="submission" date="2023-03" db="EMBL/GenBank/DDBJ databases">
        <title>Fodinicurvata sp. CAU 1616 isolated from sea sendiment.</title>
        <authorList>
            <person name="Kim W."/>
        </authorList>
    </citation>
    <scope>NUCLEOTIDE SEQUENCE [LARGE SCALE GENOMIC DNA]</scope>
    <source>
        <strain evidence="1 2">CAU 1616</strain>
    </source>
</reference>
<name>A0ABT5YI84_9PROT</name>
<proteinExistence type="predicted"/>
<dbReference type="EMBL" id="JARHUD010000001">
    <property type="protein sequence ID" value="MDF2094613.1"/>
    <property type="molecule type" value="Genomic_DNA"/>
</dbReference>
<comment type="caution">
    <text evidence="1">The sequence shown here is derived from an EMBL/GenBank/DDBJ whole genome shotgun (WGS) entry which is preliminary data.</text>
</comment>
<gene>
    <name evidence="1" type="ORF">P2G67_01325</name>
</gene>
<dbReference type="Proteomes" id="UP001215503">
    <property type="component" value="Unassembled WGS sequence"/>
</dbReference>